<organism evidence="1 2">
    <name type="scientific">Gigaspora margarita</name>
    <dbReference type="NCBI Taxonomy" id="4874"/>
    <lineage>
        <taxon>Eukaryota</taxon>
        <taxon>Fungi</taxon>
        <taxon>Fungi incertae sedis</taxon>
        <taxon>Mucoromycota</taxon>
        <taxon>Glomeromycotina</taxon>
        <taxon>Glomeromycetes</taxon>
        <taxon>Diversisporales</taxon>
        <taxon>Gigasporaceae</taxon>
        <taxon>Gigaspora</taxon>
    </lineage>
</organism>
<dbReference type="EMBL" id="CAJVQB010003509">
    <property type="protein sequence ID" value="CAG8610222.1"/>
    <property type="molecule type" value="Genomic_DNA"/>
</dbReference>
<evidence type="ECO:0000313" key="2">
    <source>
        <dbReference type="Proteomes" id="UP000789901"/>
    </source>
</evidence>
<feature type="non-terminal residue" evidence="1">
    <location>
        <position position="1"/>
    </location>
</feature>
<reference evidence="1 2" key="1">
    <citation type="submission" date="2021-06" db="EMBL/GenBank/DDBJ databases">
        <authorList>
            <person name="Kallberg Y."/>
            <person name="Tangrot J."/>
            <person name="Rosling A."/>
        </authorList>
    </citation>
    <scope>NUCLEOTIDE SEQUENCE [LARGE SCALE GENOMIC DNA]</scope>
    <source>
        <strain evidence="1 2">120-4 pot B 10/14</strain>
    </source>
</reference>
<gene>
    <name evidence="1" type="ORF">GMARGA_LOCUS7320</name>
</gene>
<accession>A0ABN7UJ65</accession>
<sequence>GATLDNFRFALETWLYNHLISCELVSSVILNALLGSAAWNETIHKHFPFVLVAVGTGGIDGHAGIENIDLEVLLVLINFLNKFKEASNYLKSSKNSILYLIISWYKVLKEHYKID</sequence>
<comment type="caution">
    <text evidence="1">The sequence shown here is derived from an EMBL/GenBank/DDBJ whole genome shotgun (WGS) entry which is preliminary data.</text>
</comment>
<evidence type="ECO:0000313" key="1">
    <source>
        <dbReference type="EMBL" id="CAG8610222.1"/>
    </source>
</evidence>
<dbReference type="Proteomes" id="UP000789901">
    <property type="component" value="Unassembled WGS sequence"/>
</dbReference>
<name>A0ABN7UJ65_GIGMA</name>
<proteinExistence type="predicted"/>
<keyword evidence="2" id="KW-1185">Reference proteome</keyword>
<protein>
    <submittedName>
        <fullName evidence="1">10879_t:CDS:1</fullName>
    </submittedName>
</protein>